<dbReference type="PANTHER" id="PTHR12428">
    <property type="entry name" value="OXA1"/>
    <property type="match status" value="1"/>
</dbReference>
<dbReference type="GO" id="GO:0051205">
    <property type="term" value="P:protein insertion into membrane"/>
    <property type="evidence" value="ECO:0007669"/>
    <property type="project" value="TreeGrafter"/>
</dbReference>
<accession>A0A2D2CYX0</accession>
<feature type="transmembrane region" description="Helical" evidence="13">
    <location>
        <begin position="7"/>
        <end position="27"/>
    </location>
</feature>
<evidence type="ECO:0000256" key="13">
    <source>
        <dbReference type="HAMAP-Rule" id="MF_01810"/>
    </source>
</evidence>
<dbReference type="Pfam" id="PF02096">
    <property type="entry name" value="60KD_IMP"/>
    <property type="match status" value="1"/>
</dbReference>
<feature type="region of interest" description="Disordered" evidence="14">
    <location>
        <begin position="38"/>
        <end position="87"/>
    </location>
</feature>
<comment type="similarity">
    <text evidence="2 13">Belongs to the OXA1/ALB3/YidC family. Type 1 subfamily.</text>
</comment>
<keyword evidence="7 13" id="KW-0653">Protein transport</keyword>
<evidence type="ECO:0000256" key="4">
    <source>
        <dbReference type="ARBA" id="ARBA00022448"/>
    </source>
</evidence>
<feature type="domain" description="Membrane insertase YidC/Oxa/ALB C-terminal" evidence="15">
    <location>
        <begin position="384"/>
        <end position="587"/>
    </location>
</feature>
<evidence type="ECO:0000256" key="3">
    <source>
        <dbReference type="ARBA" id="ARBA00015325"/>
    </source>
</evidence>
<feature type="transmembrane region" description="Helical" evidence="13">
    <location>
        <begin position="549"/>
        <end position="573"/>
    </location>
</feature>
<evidence type="ECO:0000256" key="7">
    <source>
        <dbReference type="ARBA" id="ARBA00022927"/>
    </source>
</evidence>
<evidence type="ECO:0000256" key="9">
    <source>
        <dbReference type="ARBA" id="ARBA00023136"/>
    </source>
</evidence>
<comment type="function">
    <text evidence="13">Required for the insertion and/or proper folding and/or complex formation of integral membrane proteins into the membrane. Involved in integration of membrane proteins that insert both dependently and independently of the Sec translocase complex, as well as at least some lipoproteins. Aids folding of multispanning membrane proteins.</text>
</comment>
<dbReference type="HAMAP" id="MF_01810">
    <property type="entry name" value="YidC_type1"/>
    <property type="match status" value="1"/>
</dbReference>
<dbReference type="InterPro" id="IPR019998">
    <property type="entry name" value="Membr_insert_YidC"/>
</dbReference>
<dbReference type="NCBIfam" id="TIGR03593">
    <property type="entry name" value="yidC_nterm"/>
    <property type="match status" value="1"/>
</dbReference>
<evidence type="ECO:0000259" key="15">
    <source>
        <dbReference type="Pfam" id="PF02096"/>
    </source>
</evidence>
<evidence type="ECO:0000256" key="2">
    <source>
        <dbReference type="ARBA" id="ARBA00010527"/>
    </source>
</evidence>
<keyword evidence="18" id="KW-1185">Reference proteome</keyword>
<keyword evidence="6 13" id="KW-0812">Transmembrane</keyword>
<feature type="transmembrane region" description="Helical" evidence="13">
    <location>
        <begin position="377"/>
        <end position="403"/>
    </location>
</feature>
<gene>
    <name evidence="13" type="primary">yidC</name>
    <name evidence="17" type="ORF">CQW49_08605</name>
</gene>
<dbReference type="GO" id="GO:0005886">
    <property type="term" value="C:plasma membrane"/>
    <property type="evidence" value="ECO:0007669"/>
    <property type="project" value="UniProtKB-SubCell"/>
</dbReference>
<feature type="domain" description="Membrane insertase YidC N-terminal" evidence="16">
    <location>
        <begin position="94"/>
        <end position="372"/>
    </location>
</feature>
<evidence type="ECO:0000256" key="14">
    <source>
        <dbReference type="SAM" id="MobiDB-lite"/>
    </source>
</evidence>
<dbReference type="STRING" id="595536.GCA_000178815_03431"/>
<dbReference type="NCBIfam" id="NF002353">
    <property type="entry name" value="PRK01318.1-4"/>
    <property type="match status" value="1"/>
</dbReference>
<dbReference type="KEGG" id="mtw:CQW49_08605"/>
<organism evidence="17 18">
    <name type="scientific">Methylosinus trichosporium (strain ATCC 35070 / NCIMB 11131 / UNIQEM 75 / OB3b)</name>
    <dbReference type="NCBI Taxonomy" id="595536"/>
    <lineage>
        <taxon>Bacteria</taxon>
        <taxon>Pseudomonadati</taxon>
        <taxon>Pseudomonadota</taxon>
        <taxon>Alphaproteobacteria</taxon>
        <taxon>Hyphomicrobiales</taxon>
        <taxon>Methylocystaceae</taxon>
        <taxon>Methylosinus</taxon>
    </lineage>
</organism>
<dbReference type="Proteomes" id="UP000230709">
    <property type="component" value="Chromosome"/>
</dbReference>
<dbReference type="InterPro" id="IPR047196">
    <property type="entry name" value="YidC_ALB_C"/>
</dbReference>
<dbReference type="Gene3D" id="2.70.98.90">
    <property type="match status" value="1"/>
</dbReference>
<sequence length="610" mass="67735">MNEYTKNVIIAAGLSMLFIGAWDYFYAFPKLEQERQTQAEQIKKTAQAQAPAARKPAAPETKQAQAPTATQQQPAAAQKPVKKTREAALAESPRIAIDTPSIAGSIALVGGRIDDVSLKNYHETVDPKSPIIVLLSPENGPDPYYAETGFLAAGDAALPNAQTLWTADRTTLSAAQPVTLSYDNGQGLVFKRKIAVDDRYMFTVADSVENHADKPVTLYSYMRVARVGIPAGAGYAALHEGFIGVIGESGVQEMKYEKVEKEPHATKTLSGTGGWLGFTEKYWAAVAVPQQDKPFEARFSATGAGTVKAYQADTVGAPLTIQPGASGETSQRIFAGAKVVDMLDAYQAQGIEHFDLLIDWGWFYFLTRPMFRLIDNLFHVLGNFGLAILAVTVLVKIAFLPLANKSYQAVAKMKEVQPKIQALKEKYGDDKQTLSREQMALFKREKINPAGGCLPMLLQIPVFFSLYKVLVITIEMRHAPFYGWIKDLSAPDPTNIFNLFGLIPFDPTQIPLFGSFLWLGVWPIIMGFTMWMQMKMNPEPTDEIQRIAFAWMPVIFTFSLGSFASGLVIYWSWNNILSVTQQWYIMRRAGVKFELWDNLKKTFDFKKKAA</sequence>
<evidence type="ECO:0000256" key="10">
    <source>
        <dbReference type="ARBA" id="ARBA00023186"/>
    </source>
</evidence>
<dbReference type="InterPro" id="IPR028053">
    <property type="entry name" value="Membr_insert_YidC_N"/>
</dbReference>
<keyword evidence="4 13" id="KW-0813">Transport</keyword>
<dbReference type="AlphaFoldDB" id="A0A2D2CYX0"/>
<evidence type="ECO:0000256" key="8">
    <source>
        <dbReference type="ARBA" id="ARBA00022989"/>
    </source>
</evidence>
<dbReference type="CDD" id="cd19961">
    <property type="entry name" value="EcYidC-like_peri"/>
    <property type="match status" value="1"/>
</dbReference>
<dbReference type="CDD" id="cd20070">
    <property type="entry name" value="5TM_YidC_Alb3"/>
    <property type="match status" value="1"/>
</dbReference>
<dbReference type="GO" id="GO:0015031">
    <property type="term" value="P:protein transport"/>
    <property type="evidence" value="ECO:0007669"/>
    <property type="project" value="UniProtKB-KW"/>
</dbReference>
<evidence type="ECO:0000313" key="18">
    <source>
        <dbReference type="Proteomes" id="UP000230709"/>
    </source>
</evidence>
<name>A0A2D2CYX0_METT3</name>
<reference evidence="18" key="1">
    <citation type="submission" date="2017-10" db="EMBL/GenBank/DDBJ databases">
        <title>Completed PacBio SMRT sequence of Methylosinus trichosporium OB3b reveals presence of a third large plasmid.</title>
        <authorList>
            <person name="Charles T.C."/>
            <person name="Lynch M.D.J."/>
            <person name="Heil J.R."/>
            <person name="Cheng J."/>
        </authorList>
    </citation>
    <scope>NUCLEOTIDE SEQUENCE [LARGE SCALE GENOMIC DNA]</scope>
    <source>
        <strain evidence="18">OB3b</strain>
    </source>
</reference>
<dbReference type="PRINTS" id="PR00701">
    <property type="entry name" value="60KDINNERMP"/>
</dbReference>
<protein>
    <recommendedName>
        <fullName evidence="3 13">Membrane protein insertase YidC</fullName>
    </recommendedName>
    <alternativeName>
        <fullName evidence="12 13">Foldase YidC</fullName>
    </alternativeName>
    <alternativeName>
        <fullName evidence="11 13">Membrane integrase YidC</fullName>
    </alternativeName>
    <alternativeName>
        <fullName evidence="13">Membrane protein YidC</fullName>
    </alternativeName>
</protein>
<dbReference type="GO" id="GO:0032977">
    <property type="term" value="F:membrane insertase activity"/>
    <property type="evidence" value="ECO:0007669"/>
    <property type="project" value="InterPro"/>
</dbReference>
<dbReference type="RefSeq" id="WP_004448305.1">
    <property type="nucleotide sequence ID" value="NZ_ADVE02000001.1"/>
</dbReference>
<keyword evidence="8 13" id="KW-1133">Transmembrane helix</keyword>
<dbReference type="InterPro" id="IPR038221">
    <property type="entry name" value="YidC_periplasmic_sf"/>
</dbReference>
<dbReference type="PANTHER" id="PTHR12428:SF65">
    <property type="entry name" value="CYTOCHROME C OXIDASE ASSEMBLY PROTEIN COX18, MITOCHONDRIAL"/>
    <property type="match status" value="1"/>
</dbReference>
<keyword evidence="5 13" id="KW-1003">Cell membrane</keyword>
<dbReference type="EMBL" id="CP023737">
    <property type="protein sequence ID" value="ATQ67942.1"/>
    <property type="molecule type" value="Genomic_DNA"/>
</dbReference>
<proteinExistence type="inferred from homology"/>
<feature type="transmembrane region" description="Helical" evidence="13">
    <location>
        <begin position="510"/>
        <end position="528"/>
    </location>
</feature>
<comment type="subunit">
    <text evidence="13">Interacts with the Sec translocase complex via SecD. Specifically interacts with transmembrane segments of nascent integral membrane proteins during membrane integration.</text>
</comment>
<dbReference type="PRINTS" id="PR01900">
    <property type="entry name" value="YIDCPROTEIN"/>
</dbReference>
<feature type="compositionally biased region" description="Low complexity" evidence="14">
    <location>
        <begin position="44"/>
        <end position="79"/>
    </location>
</feature>
<evidence type="ECO:0000256" key="6">
    <source>
        <dbReference type="ARBA" id="ARBA00022692"/>
    </source>
</evidence>
<evidence type="ECO:0000256" key="12">
    <source>
        <dbReference type="ARBA" id="ARBA00033342"/>
    </source>
</evidence>
<dbReference type="Pfam" id="PF14849">
    <property type="entry name" value="YidC_periplas"/>
    <property type="match status" value="1"/>
</dbReference>
<dbReference type="NCBIfam" id="TIGR03592">
    <property type="entry name" value="yidC_oxa1_cterm"/>
    <property type="match status" value="1"/>
</dbReference>
<keyword evidence="9 13" id="KW-0472">Membrane</keyword>
<evidence type="ECO:0000256" key="5">
    <source>
        <dbReference type="ARBA" id="ARBA00022475"/>
    </source>
</evidence>
<dbReference type="InterPro" id="IPR001708">
    <property type="entry name" value="YidC/ALB3/OXA1/COX18"/>
</dbReference>
<evidence type="ECO:0000256" key="1">
    <source>
        <dbReference type="ARBA" id="ARBA00004429"/>
    </source>
</evidence>
<dbReference type="InterPro" id="IPR028055">
    <property type="entry name" value="YidC/Oxa/ALB_C"/>
</dbReference>
<evidence type="ECO:0000313" key="17">
    <source>
        <dbReference type="EMBL" id="ATQ67942.1"/>
    </source>
</evidence>
<evidence type="ECO:0000259" key="16">
    <source>
        <dbReference type="Pfam" id="PF14849"/>
    </source>
</evidence>
<evidence type="ECO:0000256" key="11">
    <source>
        <dbReference type="ARBA" id="ARBA00033245"/>
    </source>
</evidence>
<keyword evidence="10 13" id="KW-0143">Chaperone</keyword>
<comment type="subcellular location">
    <subcellularLocation>
        <location evidence="1">Cell inner membrane</location>
        <topology evidence="1">Multi-pass membrane protein</topology>
    </subcellularLocation>
    <subcellularLocation>
        <location evidence="13">Cell membrane</location>
        <topology evidence="13">Multi-pass membrane protein</topology>
    </subcellularLocation>
</comment>